<evidence type="ECO:0000313" key="2">
    <source>
        <dbReference type="Proteomes" id="UP001556040"/>
    </source>
</evidence>
<gene>
    <name evidence="1" type="ORF">AB1471_10500</name>
</gene>
<keyword evidence="2" id="KW-1185">Reference proteome</keyword>
<comment type="caution">
    <text evidence="1">The sequence shown here is derived from an EMBL/GenBank/DDBJ whole genome shotgun (WGS) entry which is preliminary data.</text>
</comment>
<organism evidence="1 2">
    <name type="scientific">Jeotgalibacillus marinus</name>
    <dbReference type="NCBI Taxonomy" id="86667"/>
    <lineage>
        <taxon>Bacteria</taxon>
        <taxon>Bacillati</taxon>
        <taxon>Bacillota</taxon>
        <taxon>Bacilli</taxon>
        <taxon>Bacillales</taxon>
        <taxon>Caryophanaceae</taxon>
        <taxon>Jeotgalibacillus</taxon>
    </lineage>
</organism>
<sequence length="68" mass="8302">MREKLLLHSVDFDEPLAILIDHRTIEKELFEMIDNYRFENWFSNRFEAVVNLINKGFEKIEEENNNDE</sequence>
<reference evidence="1 2" key="1">
    <citation type="journal article" date="1979" name="Int. J. Syst. Evol. Microbiol.">
        <title>Bacillus globisporus subsp. marinus subsp. nov.</title>
        <authorList>
            <person name="Liu H."/>
        </authorList>
    </citation>
    <scope>NUCLEOTIDE SEQUENCE [LARGE SCALE GENOMIC DNA]</scope>
    <source>
        <strain evidence="1 2">DSM 1297</strain>
    </source>
</reference>
<dbReference type="EMBL" id="JBFMIA010000008">
    <property type="protein sequence ID" value="MEW9502224.1"/>
    <property type="molecule type" value="Genomic_DNA"/>
</dbReference>
<dbReference type="Proteomes" id="UP001556040">
    <property type="component" value="Unassembled WGS sequence"/>
</dbReference>
<dbReference type="RefSeq" id="WP_367779712.1">
    <property type="nucleotide sequence ID" value="NZ_JBFMIA010000008.1"/>
</dbReference>
<evidence type="ECO:0000313" key="1">
    <source>
        <dbReference type="EMBL" id="MEW9502224.1"/>
    </source>
</evidence>
<protein>
    <submittedName>
        <fullName evidence="1">Uncharacterized protein</fullName>
    </submittedName>
</protein>
<accession>A0ABV3Q4L9</accession>
<name>A0ABV3Q4L9_9BACL</name>
<proteinExistence type="predicted"/>